<dbReference type="PROSITE" id="PS51459">
    <property type="entry name" value="FIDO"/>
    <property type="match status" value="1"/>
</dbReference>
<dbReference type="EMBL" id="UOFW01000188">
    <property type="protein sequence ID" value="VAX06919.1"/>
    <property type="molecule type" value="Genomic_DNA"/>
</dbReference>
<proteinExistence type="predicted"/>
<dbReference type="PANTHER" id="PTHR13504:SF38">
    <property type="entry name" value="FIDO DOMAIN-CONTAINING PROTEIN"/>
    <property type="match status" value="1"/>
</dbReference>
<dbReference type="PANTHER" id="PTHR13504">
    <property type="entry name" value="FIDO DOMAIN-CONTAINING PROTEIN DDB_G0283145"/>
    <property type="match status" value="1"/>
</dbReference>
<accession>A0A3B1ALY6</accession>
<organism evidence="2">
    <name type="scientific">hydrothermal vent metagenome</name>
    <dbReference type="NCBI Taxonomy" id="652676"/>
    <lineage>
        <taxon>unclassified sequences</taxon>
        <taxon>metagenomes</taxon>
        <taxon>ecological metagenomes</taxon>
    </lineage>
</organism>
<gene>
    <name evidence="2" type="ORF">MNBD_ALPHA03-1443</name>
</gene>
<feature type="domain" description="Fido" evidence="1">
    <location>
        <begin position="1"/>
        <end position="82"/>
    </location>
</feature>
<protein>
    <submittedName>
        <fullName evidence="2">Fic domain protein, Pden_3305 type</fullName>
    </submittedName>
</protein>
<dbReference type="Gene3D" id="1.10.3290.10">
    <property type="entry name" value="Fido-like domain"/>
    <property type="match status" value="1"/>
</dbReference>
<evidence type="ECO:0000259" key="1">
    <source>
        <dbReference type="PROSITE" id="PS51459"/>
    </source>
</evidence>
<dbReference type="InterPro" id="IPR040198">
    <property type="entry name" value="Fido_containing"/>
</dbReference>
<dbReference type="AlphaFoldDB" id="A0A3B1ALY6"/>
<dbReference type="SUPFAM" id="SSF140931">
    <property type="entry name" value="Fic-like"/>
    <property type="match status" value="1"/>
</dbReference>
<dbReference type="InterPro" id="IPR036597">
    <property type="entry name" value="Fido-like_dom_sf"/>
</dbReference>
<reference evidence="2" key="1">
    <citation type="submission" date="2018-06" db="EMBL/GenBank/DDBJ databases">
        <authorList>
            <person name="Zhirakovskaya E."/>
        </authorList>
    </citation>
    <scope>NUCLEOTIDE SEQUENCE</scope>
</reference>
<sequence>MPHLVKIAIAHYQFETIHPFLDGNGRIGRLLITLYLVSSGILDKPLLYLSDFFEKNKTLYYDNLTFVRTKNDLGQWMKFFLTGVIQTAENSVTTLKKITELKASIEKERILLMGKRAKQGIEFFHQLFRRPVVTIKDVQKITGLSPKAANDLAKAFVEQRILVETTGYQRNRVFVFNEYLKMFGEA</sequence>
<evidence type="ECO:0000313" key="2">
    <source>
        <dbReference type="EMBL" id="VAX06919.1"/>
    </source>
</evidence>
<dbReference type="InterPro" id="IPR003812">
    <property type="entry name" value="Fido"/>
</dbReference>
<dbReference type="Pfam" id="PF02661">
    <property type="entry name" value="Fic"/>
    <property type="match status" value="1"/>
</dbReference>
<name>A0A3B1ALY6_9ZZZZ</name>